<evidence type="ECO:0000313" key="2">
    <source>
        <dbReference type="Proteomes" id="UP000052020"/>
    </source>
</evidence>
<reference evidence="1 2" key="1">
    <citation type="journal article" date="2015" name="Microbiome">
        <title>Genomic resolution of linkages in carbon, nitrogen, and sulfur cycling among widespread estuary sediment bacteria.</title>
        <authorList>
            <person name="Baker B.J."/>
            <person name="Lazar C.S."/>
            <person name="Teske A.P."/>
            <person name="Dick G.J."/>
        </authorList>
    </citation>
    <scope>NUCLEOTIDE SEQUENCE [LARGE SCALE GENOMIC DNA]</scope>
    <source>
        <strain evidence="1">DG_56</strain>
    </source>
</reference>
<gene>
    <name evidence="1" type="ORF">AMK68_00585</name>
</gene>
<dbReference type="EMBL" id="LIZY01000007">
    <property type="protein sequence ID" value="KPJ64779.1"/>
    <property type="molecule type" value="Genomic_DNA"/>
</dbReference>
<sequence length="111" mass="12183">MSCLRWRVAINSSRYGFALDEEVEAADADELVLRLRELAAETTRRGEAKSVPSFSREAAAQIVESTAPLAFCRYVAQEWNHEHADVPMPVEFAAAADFVAAAQSVGLLRPC</sequence>
<evidence type="ECO:0000313" key="1">
    <source>
        <dbReference type="EMBL" id="KPJ64779.1"/>
    </source>
</evidence>
<dbReference type="AlphaFoldDB" id="A0A0S7XRE3"/>
<protein>
    <submittedName>
        <fullName evidence="1">Uncharacterized protein</fullName>
    </submittedName>
</protein>
<name>A0A0S7XRE3_9BACT</name>
<accession>A0A0S7XRE3</accession>
<dbReference type="Proteomes" id="UP000052020">
    <property type="component" value="Unassembled WGS sequence"/>
</dbReference>
<comment type="caution">
    <text evidence="1">The sequence shown here is derived from an EMBL/GenBank/DDBJ whole genome shotgun (WGS) entry which is preliminary data.</text>
</comment>
<proteinExistence type="predicted"/>
<organism evidence="1 2">
    <name type="scientific">candidate division KD3-62 bacterium DG_56</name>
    <dbReference type="NCBI Taxonomy" id="1704032"/>
    <lineage>
        <taxon>Bacteria</taxon>
        <taxon>candidate division KD3-62</taxon>
    </lineage>
</organism>